<feature type="transmembrane region" description="Helical" evidence="2">
    <location>
        <begin position="99"/>
        <end position="121"/>
    </location>
</feature>
<dbReference type="PROSITE" id="PS51724">
    <property type="entry name" value="SPOR"/>
    <property type="match status" value="1"/>
</dbReference>
<keyword evidence="2" id="KW-0812">Transmembrane</keyword>
<evidence type="ECO:0000313" key="4">
    <source>
        <dbReference type="EMBL" id="WXB95763.1"/>
    </source>
</evidence>
<accession>A0ABZ2NDD7</accession>
<feature type="region of interest" description="Disordered" evidence="1">
    <location>
        <begin position="129"/>
        <end position="157"/>
    </location>
</feature>
<protein>
    <submittedName>
        <fullName evidence="4">SPOR domain-containing protein</fullName>
    </submittedName>
</protein>
<feature type="compositionally biased region" description="Basic and acidic residues" evidence="1">
    <location>
        <begin position="15"/>
        <end position="24"/>
    </location>
</feature>
<evidence type="ECO:0000313" key="5">
    <source>
        <dbReference type="Proteomes" id="UP001377337"/>
    </source>
</evidence>
<evidence type="ECO:0000256" key="2">
    <source>
        <dbReference type="SAM" id="Phobius"/>
    </source>
</evidence>
<dbReference type="SUPFAM" id="SSF110997">
    <property type="entry name" value="Sporulation related repeat"/>
    <property type="match status" value="1"/>
</dbReference>
<dbReference type="InterPro" id="IPR036680">
    <property type="entry name" value="SPOR-like_sf"/>
</dbReference>
<reference evidence="4 5" key="1">
    <citation type="submission" date="2024-02" db="EMBL/GenBank/DDBJ databases">
        <title>Seven novel Bacillus-like species.</title>
        <authorList>
            <person name="Liu G."/>
        </authorList>
    </citation>
    <scope>NUCLEOTIDE SEQUENCE [LARGE SCALE GENOMIC DNA]</scope>
    <source>
        <strain evidence="4 5">FJAT-52054</strain>
    </source>
</reference>
<dbReference type="Pfam" id="PF05036">
    <property type="entry name" value="SPOR"/>
    <property type="match status" value="1"/>
</dbReference>
<evidence type="ECO:0000259" key="3">
    <source>
        <dbReference type="PROSITE" id="PS51724"/>
    </source>
</evidence>
<organism evidence="4 5">
    <name type="scientific">Metabacillus sediminis</name>
    <dbReference type="NCBI Taxonomy" id="3117746"/>
    <lineage>
        <taxon>Bacteria</taxon>
        <taxon>Bacillati</taxon>
        <taxon>Bacillota</taxon>
        <taxon>Bacilli</taxon>
        <taxon>Bacillales</taxon>
        <taxon>Bacillaceae</taxon>
        <taxon>Metabacillus</taxon>
    </lineage>
</organism>
<dbReference type="InterPro" id="IPR007730">
    <property type="entry name" value="SPOR-like_dom"/>
</dbReference>
<sequence length="326" mass="34722">MDKQQNKGRTIKIRMNGEPERGKDSVIPFTSWEENAAREAAASAEREKEEFQWILPDDEGDVYEEDPKVIVQKKEKKKGFSFPSDTKGVQDRLIPIKQFLFTVIVAVVLGISFGFIALNVISNDDMPAAANPADGGTDPGVEPAPSQSGEKPSPAAIPSAAGKIGTYVVQNGKFSSRASAEEVAGELKNSGYAAVVREENGAFFVYGGIGFSKEETSALSKAFQEKQVEAWGGKQTEWPVASTGDSSEALQKAAASLSAVSLQIISGGKPESDQIKAASEGINRVKEDSALKKNLLSAAKQLSMDTSSASGWKAQQFILDGLNAGK</sequence>
<evidence type="ECO:0000256" key="1">
    <source>
        <dbReference type="SAM" id="MobiDB-lite"/>
    </source>
</evidence>
<dbReference type="Proteomes" id="UP001377337">
    <property type="component" value="Chromosome"/>
</dbReference>
<dbReference type="RefSeq" id="WP_338777407.1">
    <property type="nucleotide sequence ID" value="NZ_CP147407.1"/>
</dbReference>
<name>A0ABZ2NDD7_9BACI</name>
<proteinExistence type="predicted"/>
<gene>
    <name evidence="4" type="ORF">WCV65_14480</name>
</gene>
<dbReference type="Gene3D" id="3.30.70.1070">
    <property type="entry name" value="Sporulation related repeat"/>
    <property type="match status" value="1"/>
</dbReference>
<keyword evidence="2" id="KW-1133">Transmembrane helix</keyword>
<keyword evidence="5" id="KW-1185">Reference proteome</keyword>
<dbReference type="EMBL" id="CP147407">
    <property type="protein sequence ID" value="WXB95763.1"/>
    <property type="molecule type" value="Genomic_DNA"/>
</dbReference>
<feature type="domain" description="SPOR" evidence="3">
    <location>
        <begin position="161"/>
        <end position="241"/>
    </location>
</feature>
<feature type="region of interest" description="Disordered" evidence="1">
    <location>
        <begin position="1"/>
        <end position="25"/>
    </location>
</feature>
<keyword evidence="2" id="KW-0472">Membrane</keyword>